<dbReference type="PANTHER" id="PTHR31900:SF25">
    <property type="entry name" value="FBD DOMAIN-CONTAINING PROTEIN"/>
    <property type="match status" value="1"/>
</dbReference>
<feature type="domain" description="F-box" evidence="1">
    <location>
        <begin position="22"/>
        <end position="72"/>
    </location>
</feature>
<reference evidence="2" key="1">
    <citation type="journal article" date="2014" name="Nat. Commun.">
        <title>The emerging biofuel crop Camelina sativa retains a highly undifferentiated hexaploid genome structure.</title>
        <authorList>
            <person name="Kagale S."/>
            <person name="Koh C."/>
            <person name="Nixon J."/>
            <person name="Bollina V."/>
            <person name="Clarke W.E."/>
            <person name="Tuteja R."/>
            <person name="Spillane C."/>
            <person name="Robinson S.J."/>
            <person name="Links M.G."/>
            <person name="Clarke C."/>
            <person name="Higgins E.E."/>
            <person name="Huebert T."/>
            <person name="Sharpe A.G."/>
            <person name="Parkin I.A."/>
        </authorList>
    </citation>
    <scope>NUCLEOTIDE SEQUENCE [LARGE SCALE GENOMIC DNA]</scope>
    <source>
        <strain evidence="2">cv. DH55</strain>
    </source>
</reference>
<dbReference type="Proteomes" id="UP000694864">
    <property type="component" value="Chromosome 2"/>
</dbReference>
<dbReference type="Pfam" id="PF08387">
    <property type="entry name" value="FBD"/>
    <property type="match status" value="1"/>
</dbReference>
<dbReference type="PROSITE" id="PS50181">
    <property type="entry name" value="FBOX"/>
    <property type="match status" value="1"/>
</dbReference>
<dbReference type="Gene3D" id="1.20.1280.50">
    <property type="match status" value="1"/>
</dbReference>
<dbReference type="Pfam" id="PF00646">
    <property type="entry name" value="F-box"/>
    <property type="match status" value="1"/>
</dbReference>
<gene>
    <name evidence="3" type="primary">LOC104753684</name>
</gene>
<dbReference type="RefSeq" id="XP_010474206.1">
    <property type="nucleotide sequence ID" value="XM_010475904.1"/>
</dbReference>
<dbReference type="InterPro" id="IPR036047">
    <property type="entry name" value="F-box-like_dom_sf"/>
</dbReference>
<dbReference type="InterPro" id="IPR053781">
    <property type="entry name" value="F-box_AtFBL13-like"/>
</dbReference>
<evidence type="ECO:0000259" key="1">
    <source>
        <dbReference type="PROSITE" id="PS50181"/>
    </source>
</evidence>
<keyword evidence="2" id="KW-1185">Reference proteome</keyword>
<dbReference type="InterPro" id="IPR006566">
    <property type="entry name" value="FBD"/>
</dbReference>
<organism evidence="2 3">
    <name type="scientific">Camelina sativa</name>
    <name type="common">False flax</name>
    <name type="synonym">Myagrum sativum</name>
    <dbReference type="NCBI Taxonomy" id="90675"/>
    <lineage>
        <taxon>Eukaryota</taxon>
        <taxon>Viridiplantae</taxon>
        <taxon>Streptophyta</taxon>
        <taxon>Embryophyta</taxon>
        <taxon>Tracheophyta</taxon>
        <taxon>Spermatophyta</taxon>
        <taxon>Magnoliopsida</taxon>
        <taxon>eudicotyledons</taxon>
        <taxon>Gunneridae</taxon>
        <taxon>Pentapetalae</taxon>
        <taxon>rosids</taxon>
        <taxon>malvids</taxon>
        <taxon>Brassicales</taxon>
        <taxon>Brassicaceae</taxon>
        <taxon>Camelineae</taxon>
        <taxon>Camelina</taxon>
    </lineage>
</organism>
<dbReference type="CDD" id="cd22160">
    <property type="entry name" value="F-box_AtFBL13-like"/>
    <property type="match status" value="1"/>
</dbReference>
<dbReference type="InterPro" id="IPR001810">
    <property type="entry name" value="F-box_dom"/>
</dbReference>
<accession>A0ABM0WPI9</accession>
<proteinExistence type="predicted"/>
<dbReference type="Pfam" id="PF24758">
    <property type="entry name" value="LRR_At5g56370"/>
    <property type="match status" value="1"/>
</dbReference>
<dbReference type="SUPFAM" id="SSF52047">
    <property type="entry name" value="RNI-like"/>
    <property type="match status" value="1"/>
</dbReference>
<dbReference type="InterPro" id="IPR055411">
    <property type="entry name" value="LRR_FXL15/At3g58940/PEG3-like"/>
</dbReference>
<dbReference type="InterPro" id="IPR050232">
    <property type="entry name" value="FBL13/AtMIF1-like"/>
</dbReference>
<dbReference type="PANTHER" id="PTHR31900">
    <property type="entry name" value="F-BOX/RNI SUPERFAMILY PROTEIN-RELATED"/>
    <property type="match status" value="1"/>
</dbReference>
<dbReference type="GeneID" id="104753684"/>
<sequence length="459" mass="52719">MVEREKEIQATSEGLSQRLKEEDRISQLPDPLICHILSHLALKEAVKTSVISTRWRSLWLWLPSLELAWSKFPNSNAFMSFGDTFLDSNRVSRIDNLNVTIDNDASHLTSWIDAAVKRKVQHLDLCCRRLNRYPELPASTYTCETLVSLKLDRADLANAKFVFLPCLKTLHLESISYPNEAIFERLVSSCPVLEELVMVTSVFDDNAIHFRVFSRSLKKLKINIRKCRYSSCSGVVIDAPLLRFLSINDDLSESLVVINKMHPDAKLDISTSFDFTVFDEETISLKRNSIHGFVSQISNVKDMKISRDTVKVICQYSTLGSLPQFGNMSRLSAAIRYSDLKELLTFLTSCPNLKSLILVCFGTYDEMPFEEMNQISLSYMPECLLSSLEFIDFKFPIRGYDAQLKIIRYFLENTTILKELTLRLPNYSIREKSTFKEELHRMTRCSSECDVVVLDLVFE</sequence>
<name>A0ABM0WPI9_CAMSA</name>
<evidence type="ECO:0000313" key="2">
    <source>
        <dbReference type="Proteomes" id="UP000694864"/>
    </source>
</evidence>
<evidence type="ECO:0000313" key="3">
    <source>
        <dbReference type="RefSeq" id="XP_010474206.1"/>
    </source>
</evidence>
<dbReference type="InterPro" id="IPR032675">
    <property type="entry name" value="LRR_dom_sf"/>
</dbReference>
<protein>
    <submittedName>
        <fullName evidence="3">FBD-associated F-box protein At5g53635</fullName>
    </submittedName>
</protein>
<reference evidence="3" key="2">
    <citation type="submission" date="2025-08" db="UniProtKB">
        <authorList>
            <consortium name="RefSeq"/>
        </authorList>
    </citation>
    <scope>IDENTIFICATION</scope>
    <source>
        <tissue evidence="3">Leaf</tissue>
    </source>
</reference>
<dbReference type="SUPFAM" id="SSF81383">
    <property type="entry name" value="F-box domain"/>
    <property type="match status" value="1"/>
</dbReference>
<dbReference type="Gene3D" id="3.80.10.10">
    <property type="entry name" value="Ribonuclease Inhibitor"/>
    <property type="match status" value="1"/>
</dbReference>
<dbReference type="SMART" id="SM00579">
    <property type="entry name" value="FBD"/>
    <property type="match status" value="1"/>
</dbReference>